<accession>A0ACA9P3C7</accession>
<organism evidence="1 2">
    <name type="scientific">Acaulospora colombiana</name>
    <dbReference type="NCBI Taxonomy" id="27376"/>
    <lineage>
        <taxon>Eukaryota</taxon>
        <taxon>Fungi</taxon>
        <taxon>Fungi incertae sedis</taxon>
        <taxon>Mucoromycota</taxon>
        <taxon>Glomeromycotina</taxon>
        <taxon>Glomeromycetes</taxon>
        <taxon>Diversisporales</taxon>
        <taxon>Acaulosporaceae</taxon>
        <taxon>Acaulospora</taxon>
    </lineage>
</organism>
<comment type="caution">
    <text evidence="1">The sequence shown here is derived from an EMBL/GenBank/DDBJ whole genome shotgun (WGS) entry which is preliminary data.</text>
</comment>
<evidence type="ECO:0000313" key="2">
    <source>
        <dbReference type="Proteomes" id="UP000789525"/>
    </source>
</evidence>
<sequence length="306" mass="34106">MGVFNMIESFTGHGVRDGTAGSRWYHQDALYVGEQPDGRIALCKGRFTMPIVSADGDLDVILTGAGQRTWALYRRALSKYTPENTHINAPTYSTYFAPNPDLAHDSENERCVLAFFHVIGGFPAPSWNQALIPARPPPRMQPQRYNLPWEPYPGYNINDLFDLNTLGMSPTQADVVDSSTEIGMVHDLSSYAVPTSPQMQFSSSSTTTFATFDFGDPPSSDAGSPASDTVINSGRYQCDVCGRRHPIHLVWVVLYLFADDVNSNKAYQSIEHLRRHWQPDSKRYKSCSHLRPKTSPGMKSHANNDI</sequence>
<gene>
    <name evidence="1" type="ORF">ACOLOM_LOCUS9369</name>
</gene>
<reference evidence="1" key="1">
    <citation type="submission" date="2021-06" db="EMBL/GenBank/DDBJ databases">
        <authorList>
            <person name="Kallberg Y."/>
            <person name="Tangrot J."/>
            <person name="Rosling A."/>
        </authorList>
    </citation>
    <scope>NUCLEOTIDE SEQUENCE</scope>
    <source>
        <strain evidence="1">CL356</strain>
    </source>
</reference>
<dbReference type="EMBL" id="CAJVPT010026990">
    <property type="protein sequence ID" value="CAG8681709.1"/>
    <property type="molecule type" value="Genomic_DNA"/>
</dbReference>
<proteinExistence type="predicted"/>
<protein>
    <submittedName>
        <fullName evidence="1">16169_t:CDS:1</fullName>
    </submittedName>
</protein>
<dbReference type="Proteomes" id="UP000789525">
    <property type="component" value="Unassembled WGS sequence"/>
</dbReference>
<keyword evidence="2" id="KW-1185">Reference proteome</keyword>
<name>A0ACA9P3C7_9GLOM</name>
<evidence type="ECO:0000313" key="1">
    <source>
        <dbReference type="EMBL" id="CAG8681709.1"/>
    </source>
</evidence>
<feature type="non-terminal residue" evidence="1">
    <location>
        <position position="306"/>
    </location>
</feature>